<dbReference type="InterPro" id="IPR012373">
    <property type="entry name" value="Ferrdict_sens_TM"/>
</dbReference>
<dbReference type="EMBL" id="SIRS01000003">
    <property type="protein sequence ID" value="TBN16283.1"/>
    <property type="molecule type" value="Genomic_DNA"/>
</dbReference>
<keyword evidence="1" id="KW-0812">Transmembrane</keyword>
<dbReference type="AlphaFoldDB" id="A0A4V2JB00"/>
<dbReference type="PANTHER" id="PTHR30273:SF2">
    <property type="entry name" value="PROTEIN FECR"/>
    <property type="match status" value="1"/>
</dbReference>
<dbReference type="Proteomes" id="UP000292372">
    <property type="component" value="Unassembled WGS sequence"/>
</dbReference>
<dbReference type="PANTHER" id="PTHR30273">
    <property type="entry name" value="PERIPLASMIC SIGNAL SENSOR AND SIGMA FACTOR ACTIVATOR FECR-RELATED"/>
    <property type="match status" value="1"/>
</dbReference>
<sequence>MNQKQIDHLIVKFIENDISHQELLDLKAWLNNANNKAYFDEYIRVNYLINLKTPFSRESSLDEIKMVIATNSRVKKVRFIKYGAIAASIALLISLTFIFNSNNSQVEESIIVNNQIKTGTDKAILTMETGEEVALAKGVSFQTQNATSNGEGIVYNNNSSQQLVYNYLTIPRGGKFFIELSDGTKVWLNSESKFKYPVSFIDGEAREVELVYGEAYFDVSSSINHNGSAFRVINETQEVQVLGTEFNIKAYKDDYQILTTLVEGKVALNIKNDVKVLAPSEQANFNKLNETIEISKVDIYNEVSWKEGIFSFKDKPLKDIMTILSRWYDFNVLFENKDMEKDLFGGVFSKDQNIKDILKMIENSNAAVRFEVSEKTVTVK</sequence>
<keyword evidence="5" id="KW-1185">Reference proteome</keyword>
<feature type="transmembrane region" description="Helical" evidence="1">
    <location>
        <begin position="79"/>
        <end position="99"/>
    </location>
</feature>
<dbReference type="GO" id="GO:0016989">
    <property type="term" value="F:sigma factor antagonist activity"/>
    <property type="evidence" value="ECO:0007669"/>
    <property type="project" value="TreeGrafter"/>
</dbReference>
<accession>A0A4V2JB00</accession>
<comment type="caution">
    <text evidence="4">The sequence shown here is derived from an EMBL/GenBank/DDBJ whole genome shotgun (WGS) entry which is preliminary data.</text>
</comment>
<proteinExistence type="predicted"/>
<evidence type="ECO:0000313" key="5">
    <source>
        <dbReference type="Proteomes" id="UP000292372"/>
    </source>
</evidence>
<keyword evidence="1" id="KW-1133">Transmembrane helix</keyword>
<dbReference type="InterPro" id="IPR032508">
    <property type="entry name" value="FecR_C"/>
</dbReference>
<gene>
    <name evidence="4" type="ORF">EYD46_06440</name>
</gene>
<evidence type="ECO:0000313" key="4">
    <source>
        <dbReference type="EMBL" id="TBN16283.1"/>
    </source>
</evidence>
<feature type="domain" description="FecR protein" evidence="2">
    <location>
        <begin position="173"/>
        <end position="266"/>
    </location>
</feature>
<evidence type="ECO:0000259" key="3">
    <source>
        <dbReference type="Pfam" id="PF16344"/>
    </source>
</evidence>
<dbReference type="Pfam" id="PF16344">
    <property type="entry name" value="FecR_C"/>
    <property type="match status" value="1"/>
</dbReference>
<reference evidence="4 5" key="1">
    <citation type="journal article" date="2015" name="Int. J. Syst. Evol. Microbiol.">
        <title>Hyunsoonleella pacifica sp. nov., isolated from seawater of South Pacific Gyre.</title>
        <authorList>
            <person name="Gao X."/>
            <person name="Zhang Z."/>
            <person name="Dai X."/>
            <person name="Zhang X.H."/>
        </authorList>
    </citation>
    <scope>NUCLEOTIDE SEQUENCE [LARGE SCALE GENOMIC DNA]</scope>
    <source>
        <strain evidence="4 5">SW033</strain>
    </source>
</reference>
<keyword evidence="1" id="KW-0472">Membrane</keyword>
<dbReference type="Gene3D" id="2.60.120.1440">
    <property type="match status" value="1"/>
</dbReference>
<dbReference type="InterPro" id="IPR006860">
    <property type="entry name" value="FecR"/>
</dbReference>
<dbReference type="OrthoDB" id="649666at2"/>
<feature type="domain" description="Protein FecR C-terminal" evidence="3">
    <location>
        <begin position="310"/>
        <end position="379"/>
    </location>
</feature>
<dbReference type="PIRSF" id="PIRSF018266">
    <property type="entry name" value="FecR"/>
    <property type="match status" value="1"/>
</dbReference>
<name>A0A4V2JB00_9FLAO</name>
<dbReference type="Pfam" id="PF04773">
    <property type="entry name" value="FecR"/>
    <property type="match status" value="1"/>
</dbReference>
<dbReference type="RefSeq" id="WP_130936265.1">
    <property type="nucleotide sequence ID" value="NZ_BMEE01000002.1"/>
</dbReference>
<dbReference type="Gene3D" id="3.55.50.30">
    <property type="match status" value="1"/>
</dbReference>
<evidence type="ECO:0000256" key="1">
    <source>
        <dbReference type="SAM" id="Phobius"/>
    </source>
</evidence>
<evidence type="ECO:0000259" key="2">
    <source>
        <dbReference type="Pfam" id="PF04773"/>
    </source>
</evidence>
<protein>
    <submittedName>
        <fullName evidence="4">FecR family protein</fullName>
    </submittedName>
</protein>
<organism evidence="4 5">
    <name type="scientific">Hyunsoonleella pacifica</name>
    <dbReference type="NCBI Taxonomy" id="1080224"/>
    <lineage>
        <taxon>Bacteria</taxon>
        <taxon>Pseudomonadati</taxon>
        <taxon>Bacteroidota</taxon>
        <taxon>Flavobacteriia</taxon>
        <taxon>Flavobacteriales</taxon>
        <taxon>Flavobacteriaceae</taxon>
    </lineage>
</organism>